<organism evidence="4 5">
    <name type="scientific">Actinoplanes nipponensis</name>
    <dbReference type="NCBI Taxonomy" id="135950"/>
    <lineage>
        <taxon>Bacteria</taxon>
        <taxon>Bacillati</taxon>
        <taxon>Actinomycetota</taxon>
        <taxon>Actinomycetes</taxon>
        <taxon>Micromonosporales</taxon>
        <taxon>Micromonosporaceae</taxon>
        <taxon>Actinoplanes</taxon>
    </lineage>
</organism>
<dbReference type="PANTHER" id="PTHR13774">
    <property type="entry name" value="PHENAZINE BIOSYNTHESIS PROTEIN"/>
    <property type="match status" value="1"/>
</dbReference>
<dbReference type="Gene3D" id="3.10.310.10">
    <property type="entry name" value="Diaminopimelate Epimerase, Chain A, domain 1"/>
    <property type="match status" value="2"/>
</dbReference>
<evidence type="ECO:0000313" key="4">
    <source>
        <dbReference type="EMBL" id="GIE48771.1"/>
    </source>
</evidence>
<evidence type="ECO:0000256" key="2">
    <source>
        <dbReference type="ARBA" id="ARBA00023235"/>
    </source>
</evidence>
<proteinExistence type="inferred from homology"/>
<feature type="active site" evidence="3">
    <location>
        <position position="47"/>
    </location>
</feature>
<evidence type="ECO:0000256" key="3">
    <source>
        <dbReference type="PIRSR" id="PIRSR016184-1"/>
    </source>
</evidence>
<evidence type="ECO:0000256" key="1">
    <source>
        <dbReference type="ARBA" id="ARBA00008270"/>
    </source>
</evidence>
<accession>A0A919MKR3</accession>
<dbReference type="AlphaFoldDB" id="A0A919MKR3"/>
<gene>
    <name evidence="4" type="ORF">Ani05nite_23050</name>
</gene>
<dbReference type="SUPFAM" id="SSF54506">
    <property type="entry name" value="Diaminopimelate epimerase-like"/>
    <property type="match status" value="1"/>
</dbReference>
<name>A0A919MKR3_9ACTN</name>
<comment type="similarity">
    <text evidence="1">Belongs to the PhzF family.</text>
</comment>
<sequence length="274" mass="28362">MSDIEILRYAAFSDDPAGGNPAGVVLDASSLSDAEMQAIAAEVGYSETAFLTGDRGAGVHRVRYFSPLAEVPFCGHATVGAAVALADRHGPGPLVFVTTVGEVPVRVDDRRRATLTSVGARVAELDPAGLSALLAALRWDAAELDPALPPRVAYAGAYHPVVAAATRQRLADLDYDVPALKALMEARGWTTVQLVWRAAADSFEVRNPFPVGGVYEDPATGAAAAALGGYLRAEGLVADDAVVHVTQGGARITVTLTPGQDGVRVSGTAVPIPR</sequence>
<dbReference type="Proteomes" id="UP000647172">
    <property type="component" value="Unassembled WGS sequence"/>
</dbReference>
<protein>
    <submittedName>
        <fullName evidence="4">Oxidoreductase</fullName>
    </submittedName>
</protein>
<dbReference type="EMBL" id="BOMQ01000026">
    <property type="protein sequence ID" value="GIE48771.1"/>
    <property type="molecule type" value="Genomic_DNA"/>
</dbReference>
<dbReference type="GO" id="GO:0005737">
    <property type="term" value="C:cytoplasm"/>
    <property type="evidence" value="ECO:0007669"/>
    <property type="project" value="TreeGrafter"/>
</dbReference>
<dbReference type="GO" id="GO:0016853">
    <property type="term" value="F:isomerase activity"/>
    <property type="evidence" value="ECO:0007669"/>
    <property type="project" value="UniProtKB-KW"/>
</dbReference>
<keyword evidence="5" id="KW-1185">Reference proteome</keyword>
<comment type="caution">
    <text evidence="4">The sequence shown here is derived from an EMBL/GenBank/DDBJ whole genome shotgun (WGS) entry which is preliminary data.</text>
</comment>
<dbReference type="Pfam" id="PF02567">
    <property type="entry name" value="PhzC-PhzF"/>
    <property type="match status" value="1"/>
</dbReference>
<dbReference type="InterPro" id="IPR003719">
    <property type="entry name" value="Phenazine_PhzF-like"/>
</dbReference>
<dbReference type="NCBIfam" id="TIGR00654">
    <property type="entry name" value="PhzF_family"/>
    <property type="match status" value="1"/>
</dbReference>
<keyword evidence="2" id="KW-0413">Isomerase</keyword>
<dbReference type="PIRSF" id="PIRSF016184">
    <property type="entry name" value="PhzC_PhzF"/>
    <property type="match status" value="1"/>
</dbReference>
<reference evidence="4" key="1">
    <citation type="submission" date="2021-01" db="EMBL/GenBank/DDBJ databases">
        <title>Whole genome shotgun sequence of Actinoplanes nipponensis NBRC 14063.</title>
        <authorList>
            <person name="Komaki H."/>
            <person name="Tamura T."/>
        </authorList>
    </citation>
    <scope>NUCLEOTIDE SEQUENCE</scope>
    <source>
        <strain evidence="4">NBRC 14063</strain>
    </source>
</reference>
<dbReference type="PANTHER" id="PTHR13774:SF39">
    <property type="entry name" value="BIOSYNTHESIS PROTEIN, PUTATIVE-RELATED"/>
    <property type="match status" value="1"/>
</dbReference>
<evidence type="ECO:0000313" key="5">
    <source>
        <dbReference type="Proteomes" id="UP000647172"/>
    </source>
</evidence>